<dbReference type="InterPro" id="IPR000242">
    <property type="entry name" value="PTP_cat"/>
</dbReference>
<dbReference type="PROSITE" id="PS50056">
    <property type="entry name" value="TYR_PHOSPHATASE_2"/>
    <property type="match status" value="1"/>
</dbReference>
<dbReference type="STRING" id="59204.UQ49_18280"/>
<keyword evidence="6" id="KW-0904">Protein phosphatase</keyword>
<dbReference type="InterPro" id="IPR037168">
    <property type="entry name" value="YopE_GAP_dom_sf"/>
</dbReference>
<comment type="subcellular location">
    <subcellularLocation>
        <location evidence="1">Secreted</location>
    </subcellularLocation>
</comment>
<dbReference type="InterPro" id="IPR029021">
    <property type="entry name" value="Prot-tyrosine_phosphatase-like"/>
</dbReference>
<dbReference type="CDD" id="cd00219">
    <property type="entry name" value="ToxGAP"/>
    <property type="match status" value="1"/>
</dbReference>
<dbReference type="PROSITE" id="PS00383">
    <property type="entry name" value="TYR_PHOSPHATASE_1"/>
    <property type="match status" value="1"/>
</dbReference>
<evidence type="ECO:0000313" key="11">
    <source>
        <dbReference type="EMBL" id="ATW53454.1"/>
    </source>
</evidence>
<proteinExistence type="predicted"/>
<dbReference type="Gene3D" id="3.90.190.10">
    <property type="entry name" value="Protein tyrosine phosphatase superfamily"/>
    <property type="match status" value="1"/>
</dbReference>
<dbReference type="SUPFAM" id="SSF47233">
    <property type="entry name" value="Bacterial GAP domain"/>
    <property type="match status" value="1"/>
</dbReference>
<dbReference type="GO" id="GO:0004725">
    <property type="term" value="F:protein tyrosine phosphatase activity"/>
    <property type="evidence" value="ECO:0007669"/>
    <property type="project" value="UniProtKB-EC"/>
</dbReference>
<keyword evidence="3" id="KW-0343">GTPase activation</keyword>
<dbReference type="InterPro" id="IPR014773">
    <property type="entry name" value="YopE_GAP_dom"/>
</dbReference>
<evidence type="ECO:0000259" key="9">
    <source>
        <dbReference type="PROSITE" id="PS50055"/>
    </source>
</evidence>
<dbReference type="InterPro" id="IPR016130">
    <property type="entry name" value="Tyr_Pase_AS"/>
</dbReference>
<dbReference type="SUPFAM" id="SSF56568">
    <property type="entry name" value="Non-globular alpha+beta subunits of globular proteins"/>
    <property type="match status" value="1"/>
</dbReference>
<evidence type="ECO:0000256" key="5">
    <source>
        <dbReference type="ARBA" id="ARBA00022801"/>
    </source>
</evidence>
<evidence type="ECO:0000256" key="8">
    <source>
        <dbReference type="SAM" id="Coils"/>
    </source>
</evidence>
<feature type="domain" description="Tyrosine specific protein phosphatases" evidence="10">
    <location>
        <begin position="464"/>
        <end position="540"/>
    </location>
</feature>
<evidence type="ECO:0000256" key="7">
    <source>
        <dbReference type="ARBA" id="ARBA00023026"/>
    </source>
</evidence>
<dbReference type="EMBL" id="CP023345">
    <property type="protein sequence ID" value="ATW53454.1"/>
    <property type="molecule type" value="Genomic_DNA"/>
</dbReference>
<evidence type="ECO:0000256" key="4">
    <source>
        <dbReference type="ARBA" id="ARBA00022525"/>
    </source>
</evidence>
<keyword evidence="4" id="KW-0964">Secreted</keyword>
<dbReference type="Pfam" id="PF09119">
    <property type="entry name" value="SicP-binding"/>
    <property type="match status" value="1"/>
</dbReference>
<name>A0A2I5HD90_SALDZ</name>
<accession>A0A2I5HD90</accession>
<dbReference type="Pfam" id="PF00102">
    <property type="entry name" value="Y_phosphatase"/>
    <property type="match status" value="1"/>
</dbReference>
<reference evidence="11 12" key="1">
    <citation type="submission" date="2017-09" db="EMBL/GenBank/DDBJ databases">
        <title>Complete genome of Salmonella enterica subsp. diarizonae isolated from stool of a patient with bacterial enteropathy.</title>
        <authorList>
            <person name="Zhou J."/>
            <person name="Chen Q."/>
            <person name="Guo L."/>
            <person name="Fan J."/>
        </authorList>
    </citation>
    <scope>NUCLEOTIDE SEQUENCE [LARGE SCALE GENOMIC DNA]</scope>
    <source>
        <strain evidence="11 12">HZS154</strain>
    </source>
</reference>
<evidence type="ECO:0000256" key="3">
    <source>
        <dbReference type="ARBA" id="ARBA00022468"/>
    </source>
</evidence>
<feature type="coiled-coil region" evidence="8">
    <location>
        <begin position="278"/>
        <end position="305"/>
    </location>
</feature>
<evidence type="ECO:0000256" key="1">
    <source>
        <dbReference type="ARBA" id="ARBA00004613"/>
    </source>
</evidence>
<dbReference type="Pfam" id="PF03545">
    <property type="entry name" value="YopE"/>
    <property type="match status" value="1"/>
</dbReference>
<keyword evidence="7" id="KW-0843">Virulence</keyword>
<gene>
    <name evidence="11" type="ORF">CNQ75_02240</name>
</gene>
<dbReference type="InterPro" id="IPR015203">
    <property type="entry name" value="SptP_N"/>
</dbReference>
<dbReference type="InterPro" id="IPR003595">
    <property type="entry name" value="Tyr_Pase_cat"/>
</dbReference>
<dbReference type="RefSeq" id="WP_077950809.1">
    <property type="nucleotide sequence ID" value="NZ_CP011288.1"/>
</dbReference>
<keyword evidence="8" id="KW-0175">Coiled coil</keyword>
<dbReference type="Proteomes" id="UP000230639">
    <property type="component" value="Chromosome"/>
</dbReference>
<dbReference type="PRINTS" id="PR01371">
    <property type="entry name" value="BACYPHPHTASE"/>
</dbReference>
<dbReference type="PROSITE" id="PS50055">
    <property type="entry name" value="TYR_PHOSPHATASE_PTP"/>
    <property type="match status" value="1"/>
</dbReference>
<evidence type="ECO:0000313" key="12">
    <source>
        <dbReference type="Proteomes" id="UP000230639"/>
    </source>
</evidence>
<sequence length="556" mass="61195">MSRKRSKTGCKNTLKYEERKLNNLTLSSFSKSGVPSDARLYIAKENTNKAYVAPEKFSSKVLTWLGKMPLFKNTEVVQKHTENTRIQDRKTLQVFIQALTEKYGETAVNDALLMSRINMNKPLTQRLAEQITECVKAADEGFINLIKNKDNVGIMNSALVIKGGETKVTEQNGDVGAEMKQHLLDIALNGLKSAIPQLEQMDGNNLRENFQEMASGSGTLRSLMTNLRNLNKIPEAKQLNDYAVTLTNIQVGVARFSQWGTSGGEVEKWIGKASSQELTQAAKKIQAITNELKNVTTELENIKAGAPMPQMLSGPTLGLARFAVSSIPINQQTQVKLNDGTPVPVNTLTFAGKPVALASSYPKSTPAALEAHMKTLLEKECSCLVVLTPEEQIQASQLPAYFRGMHTFGEVHTSSQKVNSGNQEGTIDRYNMQLSWGEKQYTLPVLHVKNWSDHQPLPSAAQLEYLADSVKNIANQNGAPGRSTSDNHLPMIHCLGGVGRTGTMAAALVLKDNPHSNLEQVRSDFRDSRNNRMLEDASQFVQLKAMQAQLLTNTAI</sequence>
<dbReference type="SMART" id="SM00194">
    <property type="entry name" value="PTPc"/>
    <property type="match status" value="1"/>
</dbReference>
<dbReference type="GO" id="GO:0005096">
    <property type="term" value="F:GTPase activator activity"/>
    <property type="evidence" value="ECO:0007669"/>
    <property type="project" value="UniProtKB-KW"/>
</dbReference>
<dbReference type="EC" id="3.1.3.48" evidence="2"/>
<dbReference type="SUPFAM" id="SSF52799">
    <property type="entry name" value="(Phosphotyrosine protein) phosphatases II"/>
    <property type="match status" value="1"/>
</dbReference>
<feature type="domain" description="Tyrosine-protein phosphatase" evidence="9">
    <location>
        <begin position="327"/>
        <end position="506"/>
    </location>
</feature>
<evidence type="ECO:0000259" key="10">
    <source>
        <dbReference type="PROSITE" id="PS50056"/>
    </source>
</evidence>
<keyword evidence="5" id="KW-0378">Hydrolase</keyword>
<organism evidence="11 12">
    <name type="scientific">Salmonella diarizonae</name>
    <dbReference type="NCBI Taxonomy" id="59204"/>
    <lineage>
        <taxon>Bacteria</taxon>
        <taxon>Pseudomonadati</taxon>
        <taxon>Pseudomonadota</taxon>
        <taxon>Gammaproteobacteria</taxon>
        <taxon>Enterobacterales</taxon>
        <taxon>Enterobacteriaceae</taxon>
        <taxon>Salmonella</taxon>
    </lineage>
</organism>
<evidence type="ECO:0000256" key="6">
    <source>
        <dbReference type="ARBA" id="ARBA00022912"/>
    </source>
</evidence>
<evidence type="ECO:0000256" key="2">
    <source>
        <dbReference type="ARBA" id="ARBA00013064"/>
    </source>
</evidence>
<dbReference type="AlphaFoldDB" id="A0A2I5HD90"/>
<dbReference type="SMART" id="SM00404">
    <property type="entry name" value="PTPc_motif"/>
    <property type="match status" value="1"/>
</dbReference>
<dbReference type="InterPro" id="IPR044899">
    <property type="entry name" value="SptP_N_sf"/>
</dbReference>
<dbReference type="InterPro" id="IPR000387">
    <property type="entry name" value="Tyr_Pase_dom"/>
</dbReference>
<dbReference type="Gene3D" id="4.10.1330.10">
    <property type="entry name" value="non globular Virulence effector SptP domain"/>
    <property type="match status" value="1"/>
</dbReference>
<dbReference type="Gene3D" id="1.20.120.260">
    <property type="entry name" value="Virulence factor YopE uncharacterised domain"/>
    <property type="match status" value="1"/>
</dbReference>
<dbReference type="InterPro" id="IPR003546">
    <property type="entry name" value="Tyr_Pase_SptP/YopH"/>
</dbReference>
<protein>
    <recommendedName>
        <fullName evidence="2">protein-tyrosine-phosphatase</fullName>
        <ecNumber evidence="2">3.1.3.48</ecNumber>
    </recommendedName>
</protein>
<dbReference type="InterPro" id="IPR011070">
    <property type="entry name" value="Globular_prot_asu/bsu"/>
</dbReference>
<dbReference type="GO" id="GO:0005615">
    <property type="term" value="C:extracellular space"/>
    <property type="evidence" value="ECO:0007669"/>
    <property type="project" value="InterPro"/>
</dbReference>